<dbReference type="InterPro" id="IPR007367">
    <property type="entry name" value="DUF433"/>
</dbReference>
<organism evidence="1 2">
    <name type="scientific">Murinocardiopsis flavida</name>
    <dbReference type="NCBI Taxonomy" id="645275"/>
    <lineage>
        <taxon>Bacteria</taxon>
        <taxon>Bacillati</taxon>
        <taxon>Actinomycetota</taxon>
        <taxon>Actinomycetes</taxon>
        <taxon>Streptosporangiales</taxon>
        <taxon>Nocardiopsidaceae</taxon>
        <taxon>Murinocardiopsis</taxon>
    </lineage>
</organism>
<comment type="caution">
    <text evidence="1">The sequence shown here is derived from an EMBL/GenBank/DDBJ whole genome shotgun (WGS) entry which is preliminary data.</text>
</comment>
<protein>
    <submittedName>
        <fullName evidence="1">Uncharacterized protein (DUF433 family)</fullName>
    </submittedName>
</protein>
<proteinExistence type="predicted"/>
<gene>
    <name evidence="1" type="ORF">CLV63_12310</name>
</gene>
<dbReference type="EMBL" id="PYGA01000023">
    <property type="protein sequence ID" value="PSK90181.1"/>
    <property type="molecule type" value="Genomic_DNA"/>
</dbReference>
<evidence type="ECO:0000313" key="2">
    <source>
        <dbReference type="Proteomes" id="UP000240542"/>
    </source>
</evidence>
<keyword evidence="2" id="KW-1185">Reference proteome</keyword>
<sequence>MTSVLEREMYPEAEAARLLGVAQSTLHYWLEGDERAGKSYPPIIRESPRHVRTVTWAEFVEASFLREYRRKHKVPMIELRKFVGMLREKFGVPYPLADRRPYISGRELVYEAQTKAGLDPEFCLVAVANDQLLLTPPSESFLDRITWDDDIAAAWRPDPHAQSSVLISPTIRFGRPAVQGVSTEAIWEQSESGEEVEDIARVYQLDMTDVRWALSYENSRRAA</sequence>
<dbReference type="OrthoDB" id="3699668at2"/>
<evidence type="ECO:0000313" key="1">
    <source>
        <dbReference type="EMBL" id="PSK90181.1"/>
    </source>
</evidence>
<dbReference type="AlphaFoldDB" id="A0A2P8CYY2"/>
<reference evidence="1 2" key="1">
    <citation type="submission" date="2018-03" db="EMBL/GenBank/DDBJ databases">
        <title>Genomic Encyclopedia of Archaeal and Bacterial Type Strains, Phase II (KMG-II): from individual species to whole genera.</title>
        <authorList>
            <person name="Goeker M."/>
        </authorList>
    </citation>
    <scope>NUCLEOTIDE SEQUENCE [LARGE SCALE GENOMIC DNA]</scope>
    <source>
        <strain evidence="1 2">DSM 45312</strain>
    </source>
</reference>
<dbReference type="RefSeq" id="WP_106585877.1">
    <property type="nucleotide sequence ID" value="NZ_PYGA01000023.1"/>
</dbReference>
<dbReference type="Pfam" id="PF04255">
    <property type="entry name" value="DUF433"/>
    <property type="match status" value="1"/>
</dbReference>
<name>A0A2P8CYY2_9ACTN</name>
<accession>A0A2P8CYY2</accession>
<dbReference type="Proteomes" id="UP000240542">
    <property type="component" value="Unassembled WGS sequence"/>
</dbReference>